<accession>A0A225DPT7</accession>
<name>A0A225DPT7_9BACT</name>
<evidence type="ECO:0000313" key="2">
    <source>
        <dbReference type="EMBL" id="OWK38197.1"/>
    </source>
</evidence>
<sequence>MFSGFFHRQQPTQWPPAPDARKAARPEPAVWANAAPATRSASAAAAGRSRLTLAASVTLLLSAGLYLSTGWVQAPPAAGTPGSTEPSLLPGATADGKVFSPRPTSPASRR</sequence>
<dbReference type="Proteomes" id="UP000214646">
    <property type="component" value="Unassembled WGS sequence"/>
</dbReference>
<organism evidence="2 3">
    <name type="scientific">Fimbriiglobus ruber</name>
    <dbReference type="NCBI Taxonomy" id="1908690"/>
    <lineage>
        <taxon>Bacteria</taxon>
        <taxon>Pseudomonadati</taxon>
        <taxon>Planctomycetota</taxon>
        <taxon>Planctomycetia</taxon>
        <taxon>Gemmatales</taxon>
        <taxon>Gemmataceae</taxon>
        <taxon>Fimbriiglobus</taxon>
    </lineage>
</organism>
<feature type="region of interest" description="Disordered" evidence="1">
    <location>
        <begin position="1"/>
        <end position="38"/>
    </location>
</feature>
<dbReference type="EMBL" id="NIDE01000014">
    <property type="protein sequence ID" value="OWK38197.1"/>
    <property type="molecule type" value="Genomic_DNA"/>
</dbReference>
<gene>
    <name evidence="2" type="ORF">FRUB_07317</name>
</gene>
<feature type="compositionally biased region" description="Low complexity" evidence="1">
    <location>
        <begin position="26"/>
        <end position="38"/>
    </location>
</feature>
<evidence type="ECO:0000256" key="1">
    <source>
        <dbReference type="SAM" id="MobiDB-lite"/>
    </source>
</evidence>
<comment type="caution">
    <text evidence="2">The sequence shown here is derived from an EMBL/GenBank/DDBJ whole genome shotgun (WGS) entry which is preliminary data.</text>
</comment>
<dbReference type="AlphaFoldDB" id="A0A225DPT7"/>
<keyword evidence="3" id="KW-1185">Reference proteome</keyword>
<evidence type="ECO:0000313" key="3">
    <source>
        <dbReference type="Proteomes" id="UP000214646"/>
    </source>
</evidence>
<reference evidence="3" key="1">
    <citation type="submission" date="2017-06" db="EMBL/GenBank/DDBJ databases">
        <title>Genome analysis of Fimbriiglobus ruber SP5, the first member of the order Planctomycetales with confirmed chitinolytic capability.</title>
        <authorList>
            <person name="Ravin N.V."/>
            <person name="Rakitin A.L."/>
            <person name="Ivanova A.A."/>
            <person name="Beletsky A.V."/>
            <person name="Kulichevskaya I.S."/>
            <person name="Mardanov A.V."/>
            <person name="Dedysh S.N."/>
        </authorList>
    </citation>
    <scope>NUCLEOTIDE SEQUENCE [LARGE SCALE GENOMIC DNA]</scope>
    <source>
        <strain evidence="3">SP5</strain>
    </source>
</reference>
<protein>
    <submittedName>
        <fullName evidence="2">Uncharacterized protein</fullName>
    </submittedName>
</protein>
<proteinExistence type="predicted"/>
<feature type="region of interest" description="Disordered" evidence="1">
    <location>
        <begin position="72"/>
        <end position="110"/>
    </location>
</feature>